<dbReference type="EMBL" id="CBXI010000031">
    <property type="protein sequence ID" value="CDL91632.1"/>
    <property type="molecule type" value="Genomic_DNA"/>
</dbReference>
<evidence type="ECO:0000313" key="1">
    <source>
        <dbReference type="EMBL" id="CDL91632.1"/>
    </source>
</evidence>
<gene>
    <name evidence="1" type="ORF">CTDIVETGP_1702</name>
</gene>
<name>W6NHU4_CLOTY</name>
<dbReference type="OrthoDB" id="1873312at2"/>
<organism evidence="1 2">
    <name type="scientific">Clostridium tyrobutyricum DIVETGP</name>
    <dbReference type="NCBI Taxonomy" id="1408889"/>
    <lineage>
        <taxon>Bacteria</taxon>
        <taxon>Bacillati</taxon>
        <taxon>Bacillota</taxon>
        <taxon>Clostridia</taxon>
        <taxon>Eubacteriales</taxon>
        <taxon>Clostridiaceae</taxon>
        <taxon>Clostridium</taxon>
    </lineage>
</organism>
<sequence length="227" mass="26834">MALHWNSILLWMIFNANKELNNPSKVPYIGSPMKLFDDMENFMAVRKIESEKQEIWYPLNETIIQRLNDPEYQAVIRVRIGKSYFPHGLSNWRECPNCWELFIYLSHEWNIYSKSLFQPQLIPKLSFNFKVKSSAEEKSSQNNQADFIQCPFCGKMVSLINTPIVMQSNFKGNYPPSIENIQCDMRISLENAEHIIFMRYTLAKDDVIYRTMFAAKINRENHFCSHK</sequence>
<proteinExistence type="predicted"/>
<comment type="caution">
    <text evidence="1">The sequence shown here is derived from an EMBL/GenBank/DDBJ whole genome shotgun (WGS) entry which is preliminary data.</text>
</comment>
<evidence type="ECO:0000313" key="2">
    <source>
        <dbReference type="Proteomes" id="UP000019482"/>
    </source>
</evidence>
<accession>W6NHU4</accession>
<reference evidence="1 2" key="1">
    <citation type="journal article" date="2015" name="Genome Announc.">
        <title>Draft Genome Sequence of Clostridium tyrobutyricum Strain DIVETGP, Isolated from Cow's Milk for Grana Padano Production.</title>
        <authorList>
            <person name="Soggiu A."/>
            <person name="Piras C."/>
            <person name="Gaiarsa S."/>
            <person name="Sassera D."/>
            <person name="Roncada P."/>
            <person name="Bendixen E."/>
            <person name="Brasca M."/>
            <person name="Bonizzi L."/>
        </authorList>
    </citation>
    <scope>NUCLEOTIDE SEQUENCE [LARGE SCALE GENOMIC DNA]</scope>
    <source>
        <strain evidence="1 2">DIVETGP</strain>
    </source>
</reference>
<protein>
    <submittedName>
        <fullName evidence="1">Uncharacterized protein</fullName>
    </submittedName>
</protein>
<dbReference type="GeneID" id="29418754"/>
<keyword evidence="2" id="KW-1185">Reference proteome</keyword>
<dbReference type="AlphaFoldDB" id="W6NHU4"/>
<dbReference type="Proteomes" id="UP000019482">
    <property type="component" value="Unassembled WGS sequence"/>
</dbReference>
<dbReference type="RefSeq" id="WP_017895183.1">
    <property type="nucleotide sequence ID" value="NZ_CBXI010000031.1"/>
</dbReference>